<evidence type="ECO:0000256" key="1">
    <source>
        <dbReference type="ARBA" id="ARBA00004496"/>
    </source>
</evidence>
<dbReference type="FunFam" id="3.30.70.360:FF:000003">
    <property type="entry name" value="Acetylornithine deacetylase"/>
    <property type="match status" value="1"/>
</dbReference>
<comment type="similarity">
    <text evidence="2">Belongs to the peptidase M20A family. ArgE subfamily.</text>
</comment>
<dbReference type="Proteomes" id="UP000243535">
    <property type="component" value="Unassembled WGS sequence"/>
</dbReference>
<dbReference type="OrthoDB" id="9809784at2"/>
<dbReference type="RefSeq" id="WP_055434115.1">
    <property type="nucleotide sequence ID" value="NZ_CYHA01000004.1"/>
</dbReference>
<dbReference type="EMBL" id="CYHA01000004">
    <property type="protein sequence ID" value="CUA84577.1"/>
    <property type="molecule type" value="Genomic_DNA"/>
</dbReference>
<sequence length="394" mass="42428">MLSTVLEHLARLVAFDTTSRLSNLALIDWAERQLQATGARMRLTFNEERTKANLFALIGPEGVPAIVLSGHTDVVPVDGQVWQSPPFEMVQREERLYGRGTADMKGFIACVLALAPHFARLAESGCLARPIGIALSYDEEVGCLGVRGLIDDLKRQGIPVAGCIIGEPTEMQPVIAHKGIAHYRCRITGRAAHSSLTPQGVNAIEYAARLIVHIRQLAEAEAASGARHALYDVPFTTLQTGTVNGGTAPNIVPKDCEFVFECRWLPGSDPDRFLASASAYAAELEREMQAVAPEAGIRFDPLVHCPAFEAEEGSAVLKYLEALGGATSGQAVAYATEAGLFQEAGMPAVVLGPGSIRQAHRPDEYIEIAQLEACVDWLGRLAEKLCQQGEFGKV</sequence>
<dbReference type="Gene3D" id="3.30.70.360">
    <property type="match status" value="1"/>
</dbReference>
<keyword evidence="9" id="KW-0170">Cobalt</keyword>
<comment type="subcellular location">
    <subcellularLocation>
        <location evidence="1">Cytoplasm</location>
    </subcellularLocation>
</comment>
<evidence type="ECO:0000313" key="11">
    <source>
        <dbReference type="EMBL" id="CUA84577.1"/>
    </source>
</evidence>
<dbReference type="STRING" id="375574.GCA_001418035_01917"/>
<keyword evidence="6" id="KW-0479">Metal-binding</keyword>
<evidence type="ECO:0000256" key="7">
    <source>
        <dbReference type="ARBA" id="ARBA00022801"/>
    </source>
</evidence>
<evidence type="ECO:0000256" key="8">
    <source>
        <dbReference type="ARBA" id="ARBA00022833"/>
    </source>
</evidence>
<name>A0A0K6H0U0_9NEIS</name>
<dbReference type="CDD" id="cd03894">
    <property type="entry name" value="M20_ArgE"/>
    <property type="match status" value="1"/>
</dbReference>
<evidence type="ECO:0000256" key="2">
    <source>
        <dbReference type="ARBA" id="ARBA00005691"/>
    </source>
</evidence>
<dbReference type="NCBIfam" id="NF005710">
    <property type="entry name" value="PRK07522.1"/>
    <property type="match status" value="1"/>
</dbReference>
<dbReference type="InterPro" id="IPR010169">
    <property type="entry name" value="AcOrn-deacetyl"/>
</dbReference>
<keyword evidence="12" id="KW-1185">Reference proteome</keyword>
<evidence type="ECO:0000256" key="9">
    <source>
        <dbReference type="ARBA" id="ARBA00023285"/>
    </source>
</evidence>
<dbReference type="InterPro" id="IPR011650">
    <property type="entry name" value="Peptidase_M20_dimer"/>
</dbReference>
<keyword evidence="3" id="KW-0963">Cytoplasm</keyword>
<dbReference type="Pfam" id="PF01546">
    <property type="entry name" value="Peptidase_M20"/>
    <property type="match status" value="1"/>
</dbReference>
<evidence type="ECO:0000256" key="3">
    <source>
        <dbReference type="ARBA" id="ARBA00022490"/>
    </source>
</evidence>
<evidence type="ECO:0000256" key="5">
    <source>
        <dbReference type="ARBA" id="ARBA00022605"/>
    </source>
</evidence>
<keyword evidence="5" id="KW-0028">Amino-acid biosynthesis</keyword>
<dbReference type="PANTHER" id="PTHR43808:SF31">
    <property type="entry name" value="N-ACETYL-L-CITRULLINE DEACETYLASE"/>
    <property type="match status" value="1"/>
</dbReference>
<evidence type="ECO:0000259" key="10">
    <source>
        <dbReference type="Pfam" id="PF07687"/>
    </source>
</evidence>
<dbReference type="InterPro" id="IPR036264">
    <property type="entry name" value="Bact_exopeptidase_dim_dom"/>
</dbReference>
<evidence type="ECO:0000256" key="4">
    <source>
        <dbReference type="ARBA" id="ARBA00022571"/>
    </source>
</evidence>
<proteinExistence type="inferred from homology"/>
<dbReference type="AlphaFoldDB" id="A0A0K6H0U0"/>
<dbReference type="Gene3D" id="3.40.630.10">
    <property type="entry name" value="Zn peptidases"/>
    <property type="match status" value="1"/>
</dbReference>
<dbReference type="PANTHER" id="PTHR43808">
    <property type="entry name" value="ACETYLORNITHINE DEACETYLASE"/>
    <property type="match status" value="1"/>
</dbReference>
<keyword evidence="4" id="KW-0055">Arginine biosynthesis</keyword>
<dbReference type="GO" id="GO:0008777">
    <property type="term" value="F:acetylornithine deacetylase activity"/>
    <property type="evidence" value="ECO:0007669"/>
    <property type="project" value="TreeGrafter"/>
</dbReference>
<dbReference type="SUPFAM" id="SSF55031">
    <property type="entry name" value="Bacterial exopeptidase dimerisation domain"/>
    <property type="match status" value="1"/>
</dbReference>
<accession>A0A0K6H0U0</accession>
<dbReference type="Pfam" id="PF07687">
    <property type="entry name" value="M20_dimer"/>
    <property type="match status" value="1"/>
</dbReference>
<feature type="domain" description="Peptidase M20 dimerisation" evidence="10">
    <location>
        <begin position="175"/>
        <end position="286"/>
    </location>
</feature>
<dbReference type="GO" id="GO:0005737">
    <property type="term" value="C:cytoplasm"/>
    <property type="evidence" value="ECO:0007669"/>
    <property type="project" value="UniProtKB-SubCell"/>
</dbReference>
<dbReference type="InterPro" id="IPR002933">
    <property type="entry name" value="Peptidase_M20"/>
</dbReference>
<dbReference type="GO" id="GO:0046872">
    <property type="term" value="F:metal ion binding"/>
    <property type="evidence" value="ECO:0007669"/>
    <property type="project" value="UniProtKB-KW"/>
</dbReference>
<evidence type="ECO:0000313" key="12">
    <source>
        <dbReference type="Proteomes" id="UP000243535"/>
    </source>
</evidence>
<dbReference type="NCBIfam" id="TIGR01892">
    <property type="entry name" value="AcOrn-deacetyl"/>
    <property type="match status" value="1"/>
</dbReference>
<gene>
    <name evidence="11" type="ORF">Ga0061063_2128</name>
</gene>
<evidence type="ECO:0000256" key="6">
    <source>
        <dbReference type="ARBA" id="ARBA00022723"/>
    </source>
</evidence>
<keyword evidence="7" id="KW-0378">Hydrolase</keyword>
<protein>
    <submittedName>
        <fullName evidence="11">Acetylornithine deacetylase</fullName>
    </submittedName>
</protein>
<organism evidence="11 12">
    <name type="scientific">Gulbenkiania indica</name>
    <dbReference type="NCBI Taxonomy" id="375574"/>
    <lineage>
        <taxon>Bacteria</taxon>
        <taxon>Pseudomonadati</taxon>
        <taxon>Pseudomonadota</taxon>
        <taxon>Betaproteobacteria</taxon>
        <taxon>Neisseriales</taxon>
        <taxon>Chromobacteriaceae</taxon>
        <taxon>Gulbenkiania</taxon>
    </lineage>
</organism>
<dbReference type="GO" id="GO:0006526">
    <property type="term" value="P:L-arginine biosynthetic process"/>
    <property type="evidence" value="ECO:0007669"/>
    <property type="project" value="UniProtKB-KW"/>
</dbReference>
<dbReference type="SUPFAM" id="SSF53187">
    <property type="entry name" value="Zn-dependent exopeptidases"/>
    <property type="match status" value="1"/>
</dbReference>
<reference evidence="12" key="1">
    <citation type="submission" date="2015-08" db="EMBL/GenBank/DDBJ databases">
        <authorList>
            <person name="Varghese N."/>
        </authorList>
    </citation>
    <scope>NUCLEOTIDE SEQUENCE [LARGE SCALE GENOMIC DNA]</scope>
    <source>
        <strain evidence="12">DSM 17901</strain>
    </source>
</reference>
<dbReference type="InterPro" id="IPR050072">
    <property type="entry name" value="Peptidase_M20A"/>
</dbReference>
<keyword evidence="8" id="KW-0862">Zinc</keyword>